<dbReference type="AlphaFoldDB" id="A0A0A1F6Z0"/>
<evidence type="ECO:0000313" key="1">
    <source>
        <dbReference type="EMBL" id="AIY40236.1"/>
    </source>
</evidence>
<gene>
    <name evidence="1" type="ORF">LT85_1078</name>
</gene>
<accession>A0A0A1F6Z0</accession>
<name>A0A0A1F6Z0_9BURK</name>
<reference evidence="2" key="1">
    <citation type="journal article" date="2014" name="Soil Biol. Biochem.">
        <title>Structure and function of bacterial communities in ageing soils: Insights from the Mendocino ecological staircase.</title>
        <authorList>
            <person name="Uroz S."/>
            <person name="Tech J.J."/>
            <person name="Sawaya N.A."/>
            <person name="Frey-Klett P."/>
            <person name="Leveau J.H.J."/>
        </authorList>
    </citation>
    <scope>NUCLEOTIDE SEQUENCE [LARGE SCALE GENOMIC DNA]</scope>
    <source>
        <strain evidence="2">Cal35</strain>
    </source>
</reference>
<dbReference type="HOGENOM" id="CLU_148587_0_0_4"/>
<proteinExistence type="predicted"/>
<keyword evidence="2" id="KW-1185">Reference proteome</keyword>
<sequence length="142" mass="15849">MTNGKLDANIPLLTEVIVPLPTLTDIIDMPKAVVAAPTHPAPSAVDDDLDNFDLPVRQREITLSQHDWDRLEAEVREKVLQQLQDRIDFVIEQRVRDGLADVLQTAVEGMAAQIRSGLHQTLDEVISRAVTLELVKLKKTNI</sequence>
<protein>
    <submittedName>
        <fullName evidence="1">Uncharacterized protein</fullName>
    </submittedName>
</protein>
<dbReference type="KEGG" id="care:LT85_1078"/>
<organism evidence="1 2">
    <name type="scientific">Collimonas arenae</name>
    <dbReference type="NCBI Taxonomy" id="279058"/>
    <lineage>
        <taxon>Bacteria</taxon>
        <taxon>Pseudomonadati</taxon>
        <taxon>Pseudomonadota</taxon>
        <taxon>Betaproteobacteria</taxon>
        <taxon>Burkholderiales</taxon>
        <taxon>Oxalobacteraceae</taxon>
        <taxon>Collimonas</taxon>
    </lineage>
</organism>
<dbReference type="Proteomes" id="UP000030302">
    <property type="component" value="Chromosome"/>
</dbReference>
<dbReference type="EMBL" id="CP009962">
    <property type="protein sequence ID" value="AIY40236.1"/>
    <property type="molecule type" value="Genomic_DNA"/>
</dbReference>
<dbReference type="OrthoDB" id="8779130at2"/>
<dbReference type="RefSeq" id="WP_038486308.1">
    <property type="nucleotide sequence ID" value="NZ_CP009962.1"/>
</dbReference>
<evidence type="ECO:0000313" key="2">
    <source>
        <dbReference type="Proteomes" id="UP000030302"/>
    </source>
</evidence>
<dbReference type="STRING" id="279058.LT85_1078"/>